<gene>
    <name evidence="1" type="ORF">I206_01324</name>
    <name evidence="2" type="ORF">I206_103675</name>
</gene>
<name>A0A1B9I933_9TREE</name>
<reference evidence="1" key="1">
    <citation type="submission" date="2013-07" db="EMBL/GenBank/DDBJ databases">
        <title>The Genome Sequence of Cryptococcus pinus CBS10737.</title>
        <authorList>
            <consortium name="The Broad Institute Genome Sequencing Platform"/>
            <person name="Cuomo C."/>
            <person name="Litvintseva A."/>
            <person name="Chen Y."/>
            <person name="Heitman J."/>
            <person name="Sun S."/>
            <person name="Springer D."/>
            <person name="Dromer F."/>
            <person name="Young S.K."/>
            <person name="Zeng Q."/>
            <person name="Gargeya S."/>
            <person name="Fitzgerald M."/>
            <person name="Abouelleil A."/>
            <person name="Alvarado L."/>
            <person name="Berlin A.M."/>
            <person name="Chapman S.B."/>
            <person name="Dewar J."/>
            <person name="Goldberg J."/>
            <person name="Griggs A."/>
            <person name="Gujja S."/>
            <person name="Hansen M."/>
            <person name="Howarth C."/>
            <person name="Imamovic A."/>
            <person name="Larimer J."/>
            <person name="McCowan C."/>
            <person name="Murphy C."/>
            <person name="Pearson M."/>
            <person name="Priest M."/>
            <person name="Roberts A."/>
            <person name="Saif S."/>
            <person name="Shea T."/>
            <person name="Sykes S."/>
            <person name="Wortman J."/>
            <person name="Nusbaum C."/>
            <person name="Birren B."/>
        </authorList>
    </citation>
    <scope>NUCLEOTIDE SEQUENCE [LARGE SCALE GENOMIC DNA]</scope>
    <source>
        <strain evidence="1">CBS 10737</strain>
    </source>
</reference>
<dbReference type="RefSeq" id="XP_019013259.1">
    <property type="nucleotide sequence ID" value="XM_019153098.1"/>
</dbReference>
<reference evidence="2" key="4">
    <citation type="submission" date="2024-02" db="EMBL/GenBank/DDBJ databases">
        <title>Comparative genomics of Cryptococcus and Kwoniella reveals pathogenesis evolution and contrasting modes of karyotype evolution via chromosome fusion or intercentromeric recombination.</title>
        <authorList>
            <person name="Coelho M.A."/>
            <person name="David-Palma M."/>
            <person name="Shea T."/>
            <person name="Bowers K."/>
            <person name="McGinley-Smith S."/>
            <person name="Mohammad A.W."/>
            <person name="Gnirke A."/>
            <person name="Yurkov A.M."/>
            <person name="Nowrousian M."/>
            <person name="Sun S."/>
            <person name="Cuomo C.A."/>
            <person name="Heitman J."/>
        </authorList>
    </citation>
    <scope>NUCLEOTIDE SEQUENCE</scope>
    <source>
        <strain evidence="2">CBS 10737</strain>
    </source>
</reference>
<keyword evidence="3" id="KW-1185">Reference proteome</keyword>
<sequence length="497" mass="58049">MTTSEPKPSACQTVLTTVELLFQVFDNLDKNSLYSILSTSKLFWLCSAPILYRNITIESDRPHPFTRYANHDSTENEPFGTVNLIRKIIFHPHLESECPFNPAYQNPIPGLEIIQIDKDIKQYNRNGEKYCELNKCPFILKNCSNAKKAIIRGFDFRYLENMNKLKELINKIKPCQIANRNMISQNIEDFQNLNLSENNYNSNSSKAANKVFSLPDKVERLEIFWWDEVHSFDGRNSDPSDYEEIFENSIEFRRKIRQPKLPCNHCGLGERRRKVISNQPQMGNFAKGNLLTIWKYFGKFTNINKIDMYNFDKTAQLVLQIQSKKNEIWQNSNNHINEFIEELDKSFMEGREKRNDKIEIHNTIPICGLTSQTKYTSKLKPLNPDEGEKIIQTYHHSVTQYPSEKEMQEDEISYWKNKFYPSIESLPMRRQLSLERLSNISKDDLNLYHEDDLQEELKKVERRKVAFSGGRPGRPGRIHMSDGTVIISCGRGSPCTM</sequence>
<dbReference type="EMBL" id="CP144522">
    <property type="protein sequence ID" value="WWC69732.1"/>
    <property type="molecule type" value="Genomic_DNA"/>
</dbReference>
<protein>
    <submittedName>
        <fullName evidence="1">Uncharacterized protein</fullName>
    </submittedName>
</protein>
<dbReference type="AlphaFoldDB" id="A0A1B9I933"/>
<dbReference type="EMBL" id="KI894008">
    <property type="protein sequence ID" value="OCF52040.1"/>
    <property type="molecule type" value="Genomic_DNA"/>
</dbReference>
<reference evidence="1" key="3">
    <citation type="submission" date="2016-07" db="EMBL/GenBank/DDBJ databases">
        <title>Evolution of pathogenesis and genome organization in the Tremellales.</title>
        <authorList>
            <person name="Cuomo C."/>
            <person name="Litvintseva A."/>
            <person name="Heitman J."/>
            <person name="Chen Y."/>
            <person name="Sun S."/>
            <person name="Springer D."/>
            <person name="Dromer F."/>
            <person name="Young S."/>
            <person name="Zeng Q."/>
            <person name="Chapman S."/>
            <person name="Gujja S."/>
            <person name="Saif S."/>
            <person name="Birren B."/>
        </authorList>
    </citation>
    <scope>NUCLEOTIDE SEQUENCE</scope>
    <source>
        <strain evidence="1">CBS 10737</strain>
    </source>
</reference>
<dbReference type="GeneID" id="30169693"/>
<evidence type="ECO:0000313" key="2">
    <source>
        <dbReference type="EMBL" id="WWC69732.1"/>
    </source>
</evidence>
<evidence type="ECO:0000313" key="3">
    <source>
        <dbReference type="Proteomes" id="UP000094020"/>
    </source>
</evidence>
<dbReference type="KEGG" id="kpin:30169693"/>
<dbReference type="Proteomes" id="UP000094020">
    <property type="component" value="Chromosome 4"/>
</dbReference>
<reference evidence="2" key="2">
    <citation type="submission" date="2013-07" db="EMBL/GenBank/DDBJ databases">
        <authorList>
            <consortium name="The Broad Institute Genome Sequencing Platform"/>
            <person name="Cuomo C."/>
            <person name="Litvintseva A."/>
            <person name="Chen Y."/>
            <person name="Heitman J."/>
            <person name="Sun S."/>
            <person name="Springer D."/>
            <person name="Dromer F."/>
            <person name="Young S.K."/>
            <person name="Zeng Q."/>
            <person name="Gargeya S."/>
            <person name="Fitzgerald M."/>
            <person name="Abouelleil A."/>
            <person name="Alvarado L."/>
            <person name="Berlin A.M."/>
            <person name="Chapman S.B."/>
            <person name="Dewar J."/>
            <person name="Goldberg J."/>
            <person name="Griggs A."/>
            <person name="Gujja S."/>
            <person name="Hansen M."/>
            <person name="Howarth C."/>
            <person name="Imamovic A."/>
            <person name="Larimer J."/>
            <person name="McCowan C."/>
            <person name="Murphy C."/>
            <person name="Pearson M."/>
            <person name="Priest M."/>
            <person name="Roberts A."/>
            <person name="Saif S."/>
            <person name="Shea T."/>
            <person name="Sykes S."/>
            <person name="Wortman J."/>
            <person name="Nusbaum C."/>
            <person name="Birren B."/>
        </authorList>
    </citation>
    <scope>NUCLEOTIDE SEQUENCE</scope>
    <source>
        <strain evidence="2">CBS 10737</strain>
    </source>
</reference>
<dbReference type="OrthoDB" id="2571046at2759"/>
<accession>A0A1B9I933</accession>
<organism evidence="1">
    <name type="scientific">Kwoniella pini CBS 10737</name>
    <dbReference type="NCBI Taxonomy" id="1296096"/>
    <lineage>
        <taxon>Eukaryota</taxon>
        <taxon>Fungi</taxon>
        <taxon>Dikarya</taxon>
        <taxon>Basidiomycota</taxon>
        <taxon>Agaricomycotina</taxon>
        <taxon>Tremellomycetes</taxon>
        <taxon>Tremellales</taxon>
        <taxon>Cryptococcaceae</taxon>
        <taxon>Kwoniella</taxon>
    </lineage>
</organism>
<evidence type="ECO:0000313" key="1">
    <source>
        <dbReference type="EMBL" id="OCF52040.1"/>
    </source>
</evidence>
<proteinExistence type="predicted"/>